<dbReference type="InterPro" id="IPR025827">
    <property type="entry name" value="Zn_ribbon_recom_dom"/>
</dbReference>
<feature type="domain" description="Recombinase" evidence="7">
    <location>
        <begin position="159"/>
        <end position="288"/>
    </location>
</feature>
<evidence type="ECO:0000313" key="9">
    <source>
        <dbReference type="Proteomes" id="UP000886890"/>
    </source>
</evidence>
<evidence type="ECO:0000256" key="5">
    <source>
        <dbReference type="PROSITE-ProRule" id="PRU10137"/>
    </source>
</evidence>
<evidence type="ECO:0000256" key="2">
    <source>
        <dbReference type="ARBA" id="ARBA00023125"/>
    </source>
</evidence>
<dbReference type="PROSITE" id="PS00397">
    <property type="entry name" value="RECOMBINASES_1"/>
    <property type="match status" value="1"/>
</dbReference>
<dbReference type="InterPro" id="IPR006119">
    <property type="entry name" value="Resolv_N"/>
</dbReference>
<reference evidence="8" key="2">
    <citation type="submission" date="2021-04" db="EMBL/GenBank/DDBJ databases">
        <authorList>
            <person name="Gilroy R."/>
        </authorList>
    </citation>
    <scope>NUCLEOTIDE SEQUENCE</scope>
    <source>
        <strain evidence="8">CHK183-1962</strain>
    </source>
</reference>
<dbReference type="PANTHER" id="PTHR30461:SF23">
    <property type="entry name" value="DNA RECOMBINASE-RELATED"/>
    <property type="match status" value="1"/>
</dbReference>
<dbReference type="InterPro" id="IPR036162">
    <property type="entry name" value="Resolvase-like_N_sf"/>
</dbReference>
<dbReference type="PROSITE" id="PS51736">
    <property type="entry name" value="RECOMBINASES_3"/>
    <property type="match status" value="1"/>
</dbReference>
<dbReference type="InterPro" id="IPR038109">
    <property type="entry name" value="DNA_bind_recomb_sf"/>
</dbReference>
<sequence length="505" mass="56813">MTGAAYIRVSTEDQLEFSPDSQLKKIREYAAQHQITIPGDQIYMDEGISGRSASKRPAFLQMIAAARKRPAPFQVILVWKFSRFARNRQDSILYKSMLQKECGIDVISVSEPLSDDPTSILVEALLEAMDEYYSLNLAGEVRRGMNEKFSRGQTVSIPPFGYRMGDSCFEPDEETAPFVALMFQKYSQGFSLRRIAAWLNDAGIRTSRGNLFESRTVEYILSNPVYTGKLRRRIGDVKISGSNTASSHTADRFYRGQDVQVVSAPHIPLITEELFRTVQKRLDLYRECSPSGSPKSSSKHTPNTETLFSGLVRCSACGSSLVSASRGRALQCSSYTKGRCLSSHYISLKFLRPAILRAVKDCPLPLAETVSPSALVRVSESEPAPHPKAKKIWRSPSVGKQIQAEEKRLERLRLAYESGTDSLEEYRLRKQEIRQKIAAIKETEKEGPGVSDLSYPSFSWNLQGLARLLDSGLFTTSESNELLRLIFSHIIFDRAKNTLQFVFRR</sequence>
<keyword evidence="2" id="KW-0238">DNA-binding</keyword>
<dbReference type="EMBL" id="DXEK01000065">
    <property type="protein sequence ID" value="HIX76750.1"/>
    <property type="molecule type" value="Genomic_DNA"/>
</dbReference>
<dbReference type="InterPro" id="IPR011109">
    <property type="entry name" value="DNA_bind_recombinase_dom"/>
</dbReference>
<keyword evidence="1" id="KW-0229">DNA integration</keyword>
<comment type="caution">
    <text evidence="8">The sequence shown here is derived from an EMBL/GenBank/DDBJ whole genome shotgun (WGS) entry which is preliminary data.</text>
</comment>
<evidence type="ECO:0000313" key="8">
    <source>
        <dbReference type="EMBL" id="HIX76750.1"/>
    </source>
</evidence>
<dbReference type="Pfam" id="PF07508">
    <property type="entry name" value="Recombinase"/>
    <property type="match status" value="1"/>
</dbReference>
<feature type="active site" description="O-(5'-phospho-DNA)-serine intermediate" evidence="4 5">
    <location>
        <position position="10"/>
    </location>
</feature>
<dbReference type="SMART" id="SM00857">
    <property type="entry name" value="Resolvase"/>
    <property type="match status" value="1"/>
</dbReference>
<evidence type="ECO:0000259" key="7">
    <source>
        <dbReference type="PROSITE" id="PS51737"/>
    </source>
</evidence>
<name>A0A9D2BHG6_9FIRM</name>
<gene>
    <name evidence="8" type="ORF">H9734_04025</name>
</gene>
<organism evidence="8 9">
    <name type="scientific">Candidatus Fusicatenibacter merdavium</name>
    <dbReference type="NCBI Taxonomy" id="2838600"/>
    <lineage>
        <taxon>Bacteria</taxon>
        <taxon>Bacillati</taxon>
        <taxon>Bacillota</taxon>
        <taxon>Clostridia</taxon>
        <taxon>Lachnospirales</taxon>
        <taxon>Lachnospiraceae</taxon>
        <taxon>Fusicatenibacter</taxon>
    </lineage>
</organism>
<dbReference type="CDD" id="cd00338">
    <property type="entry name" value="Ser_Recombinase"/>
    <property type="match status" value="1"/>
</dbReference>
<proteinExistence type="predicted"/>
<evidence type="ECO:0000256" key="4">
    <source>
        <dbReference type="PIRSR" id="PIRSR606118-50"/>
    </source>
</evidence>
<dbReference type="Proteomes" id="UP000886890">
    <property type="component" value="Unassembled WGS sequence"/>
</dbReference>
<evidence type="ECO:0000259" key="6">
    <source>
        <dbReference type="PROSITE" id="PS51736"/>
    </source>
</evidence>
<accession>A0A9D2BHG6</accession>
<dbReference type="SUPFAM" id="SSF53041">
    <property type="entry name" value="Resolvase-like"/>
    <property type="match status" value="1"/>
</dbReference>
<dbReference type="InterPro" id="IPR006118">
    <property type="entry name" value="Recombinase_CS"/>
</dbReference>
<dbReference type="Pfam" id="PF13408">
    <property type="entry name" value="Zn_ribbon_recom"/>
    <property type="match status" value="1"/>
</dbReference>
<dbReference type="Pfam" id="PF00239">
    <property type="entry name" value="Resolvase"/>
    <property type="match status" value="1"/>
</dbReference>
<evidence type="ECO:0000256" key="1">
    <source>
        <dbReference type="ARBA" id="ARBA00022908"/>
    </source>
</evidence>
<keyword evidence="3" id="KW-0233">DNA recombination</keyword>
<reference evidence="8" key="1">
    <citation type="journal article" date="2021" name="PeerJ">
        <title>Extensive microbial diversity within the chicken gut microbiome revealed by metagenomics and culture.</title>
        <authorList>
            <person name="Gilroy R."/>
            <person name="Ravi A."/>
            <person name="Getino M."/>
            <person name="Pursley I."/>
            <person name="Horton D.L."/>
            <person name="Alikhan N.F."/>
            <person name="Baker D."/>
            <person name="Gharbi K."/>
            <person name="Hall N."/>
            <person name="Watson M."/>
            <person name="Adriaenssens E.M."/>
            <person name="Foster-Nyarko E."/>
            <person name="Jarju S."/>
            <person name="Secka A."/>
            <person name="Antonio M."/>
            <person name="Oren A."/>
            <person name="Chaudhuri R.R."/>
            <person name="La Ragione R."/>
            <person name="Hildebrand F."/>
            <person name="Pallen M.J."/>
        </authorList>
    </citation>
    <scope>NUCLEOTIDE SEQUENCE</scope>
    <source>
        <strain evidence="8">CHK183-1962</strain>
    </source>
</reference>
<protein>
    <submittedName>
        <fullName evidence="8">Recombinase family protein</fullName>
    </submittedName>
</protein>
<evidence type="ECO:0000256" key="3">
    <source>
        <dbReference type="ARBA" id="ARBA00023172"/>
    </source>
</evidence>
<dbReference type="GO" id="GO:0003677">
    <property type="term" value="F:DNA binding"/>
    <property type="evidence" value="ECO:0007669"/>
    <property type="project" value="UniProtKB-KW"/>
</dbReference>
<dbReference type="Gene3D" id="3.40.50.1390">
    <property type="entry name" value="Resolvase, N-terminal catalytic domain"/>
    <property type="match status" value="1"/>
</dbReference>
<dbReference type="Gene3D" id="3.90.1750.20">
    <property type="entry name" value="Putative Large Serine Recombinase, Chain B, Domain 2"/>
    <property type="match status" value="1"/>
</dbReference>
<dbReference type="PANTHER" id="PTHR30461">
    <property type="entry name" value="DNA-INVERTASE FROM LAMBDOID PROPHAGE"/>
    <property type="match status" value="1"/>
</dbReference>
<dbReference type="InterPro" id="IPR050639">
    <property type="entry name" value="SSR_resolvase"/>
</dbReference>
<feature type="domain" description="Resolvase/invertase-type recombinase catalytic" evidence="6">
    <location>
        <begin position="2"/>
        <end position="152"/>
    </location>
</feature>
<dbReference type="GO" id="GO:0015074">
    <property type="term" value="P:DNA integration"/>
    <property type="evidence" value="ECO:0007669"/>
    <property type="project" value="UniProtKB-KW"/>
</dbReference>
<dbReference type="AlphaFoldDB" id="A0A9D2BHG6"/>
<dbReference type="PROSITE" id="PS51737">
    <property type="entry name" value="RECOMBINASE_DNA_BIND"/>
    <property type="match status" value="1"/>
</dbReference>
<dbReference type="GO" id="GO:0000150">
    <property type="term" value="F:DNA strand exchange activity"/>
    <property type="evidence" value="ECO:0007669"/>
    <property type="project" value="InterPro"/>
</dbReference>